<dbReference type="Gene3D" id="3.30.470.10">
    <property type="match status" value="1"/>
</dbReference>
<keyword evidence="4 10" id="KW-0028">Amino-acid biosynthesis</keyword>
<evidence type="ECO:0000256" key="3">
    <source>
        <dbReference type="ARBA" id="ARBA00022576"/>
    </source>
</evidence>
<dbReference type="InterPro" id="IPR043132">
    <property type="entry name" value="BCAT-like_C"/>
</dbReference>
<dbReference type="NCBIfam" id="TIGR01123">
    <property type="entry name" value="ilvE_II"/>
    <property type="match status" value="1"/>
</dbReference>
<keyword evidence="3 10" id="KW-0032">Aminotransferase</keyword>
<evidence type="ECO:0000256" key="10">
    <source>
        <dbReference type="RuleBase" id="RU004517"/>
    </source>
</evidence>
<dbReference type="InterPro" id="IPR001544">
    <property type="entry name" value="Aminotrans_IV"/>
</dbReference>
<dbReference type="InterPro" id="IPR033939">
    <property type="entry name" value="BCAT_family"/>
</dbReference>
<dbReference type="EC" id="2.6.1.42" evidence="10"/>
<evidence type="ECO:0000256" key="5">
    <source>
        <dbReference type="ARBA" id="ARBA00022679"/>
    </source>
</evidence>
<sequence length="488" mass="55896">MEILTKAIRCSSKEWFSNHLFLRPLMMNTERFSSAQTFKYDQMVINKSVNLQPLPDPSTLVFGKTFSDHMLQIEWTETNGWGPPQITPLHHFQMHPGSKVFQYAQAAFEGLKAFRYSDSRVALFRPELNAKRFLTSAHRLSLPPFDSEEFLKCIKELVSIDRRWVPKDDRSSLYLRPTFIGTEDSLGVAPAKSALLYVVTCPVGPYFKTGLTEAVSLLADPSFVRAFPGGAGGYKLAANYAPTLYVQKIAQEQGLDQVLWLYGEDHQICEAGAMNVFFLLKKEGGDLELVTPPLDGTILPGVVRQSILDLAREWKEFDVSERNINMQELITRNKQQQLLEMFICGTACILCPVKSIRFKNNDIEIPTKLRERPMYLRFLKAVTDIQYGRVPSKWSVQGFLLINWHISIFSDGQFVWPRENFDARRTNKLINNNFEMATFVPNDKTSSLQEGKNFNPLLLRLYSECFENRVDAMEIKIKWLVSMIGLTD</sequence>
<gene>
    <name evidence="11" type="primary">BCAT1</name>
    <name evidence="11" type="ORF">CEXT_455001</name>
</gene>
<dbReference type="CDD" id="cd01557">
    <property type="entry name" value="BCAT_beta_family"/>
    <property type="match status" value="1"/>
</dbReference>
<protein>
    <recommendedName>
        <fullName evidence="10">Branched-chain-amino-acid aminotransferase</fullName>
        <ecNumber evidence="10">2.6.1.42</ecNumber>
    </recommendedName>
</protein>
<proteinExistence type="inferred from homology"/>
<comment type="caution">
    <text evidence="11">The sequence shown here is derived from an EMBL/GenBank/DDBJ whole genome shotgun (WGS) entry which is preliminary data.</text>
</comment>
<keyword evidence="12" id="KW-1185">Reference proteome</keyword>
<dbReference type="PANTHER" id="PTHR11825:SF44">
    <property type="entry name" value="BRANCHED-CHAIN-AMINO-ACID AMINOTRANSFERASE"/>
    <property type="match status" value="1"/>
</dbReference>
<dbReference type="Proteomes" id="UP001054945">
    <property type="component" value="Unassembled WGS sequence"/>
</dbReference>
<dbReference type="InterPro" id="IPR036038">
    <property type="entry name" value="Aminotransferase-like"/>
</dbReference>
<comment type="catalytic activity">
    <reaction evidence="10">
        <text>L-isoleucine + 2-oxoglutarate = (S)-3-methyl-2-oxopentanoate + L-glutamate</text>
        <dbReference type="Rhea" id="RHEA:24801"/>
        <dbReference type="ChEBI" id="CHEBI:16810"/>
        <dbReference type="ChEBI" id="CHEBI:29985"/>
        <dbReference type="ChEBI" id="CHEBI:35146"/>
        <dbReference type="ChEBI" id="CHEBI:58045"/>
        <dbReference type="EC" id="2.6.1.42"/>
    </reaction>
</comment>
<comment type="cofactor">
    <cofactor evidence="1 9">
        <name>pyridoxal 5'-phosphate</name>
        <dbReference type="ChEBI" id="CHEBI:597326"/>
    </cofactor>
</comment>
<dbReference type="Gene3D" id="3.20.10.10">
    <property type="entry name" value="D-amino Acid Aminotransferase, subunit A, domain 2"/>
    <property type="match status" value="1"/>
</dbReference>
<keyword evidence="7 10" id="KW-0100">Branched-chain amino acid biosynthesis</keyword>
<organism evidence="11 12">
    <name type="scientific">Caerostris extrusa</name>
    <name type="common">Bark spider</name>
    <name type="synonym">Caerostris bankana</name>
    <dbReference type="NCBI Taxonomy" id="172846"/>
    <lineage>
        <taxon>Eukaryota</taxon>
        <taxon>Metazoa</taxon>
        <taxon>Ecdysozoa</taxon>
        <taxon>Arthropoda</taxon>
        <taxon>Chelicerata</taxon>
        <taxon>Arachnida</taxon>
        <taxon>Araneae</taxon>
        <taxon>Araneomorphae</taxon>
        <taxon>Entelegynae</taxon>
        <taxon>Araneoidea</taxon>
        <taxon>Araneidae</taxon>
        <taxon>Caerostris</taxon>
    </lineage>
</organism>
<evidence type="ECO:0000313" key="12">
    <source>
        <dbReference type="Proteomes" id="UP001054945"/>
    </source>
</evidence>
<dbReference type="InterPro" id="IPR005786">
    <property type="entry name" value="B_amino_transII"/>
</dbReference>
<dbReference type="SUPFAM" id="SSF56752">
    <property type="entry name" value="D-aminoacid aminotransferase-like PLP-dependent enzymes"/>
    <property type="match status" value="1"/>
</dbReference>
<evidence type="ECO:0000256" key="8">
    <source>
        <dbReference type="RuleBase" id="RU004106"/>
    </source>
</evidence>
<evidence type="ECO:0000256" key="1">
    <source>
        <dbReference type="ARBA" id="ARBA00001933"/>
    </source>
</evidence>
<comment type="catalytic activity">
    <reaction evidence="10">
        <text>L-valine + 2-oxoglutarate = 3-methyl-2-oxobutanoate + L-glutamate</text>
        <dbReference type="Rhea" id="RHEA:24813"/>
        <dbReference type="ChEBI" id="CHEBI:11851"/>
        <dbReference type="ChEBI" id="CHEBI:16810"/>
        <dbReference type="ChEBI" id="CHEBI:29985"/>
        <dbReference type="ChEBI" id="CHEBI:57762"/>
        <dbReference type="EC" id="2.6.1.42"/>
    </reaction>
</comment>
<evidence type="ECO:0000256" key="4">
    <source>
        <dbReference type="ARBA" id="ARBA00022605"/>
    </source>
</evidence>
<dbReference type="GO" id="GO:0009099">
    <property type="term" value="P:L-valine biosynthetic process"/>
    <property type="evidence" value="ECO:0007669"/>
    <property type="project" value="TreeGrafter"/>
</dbReference>
<comment type="catalytic activity">
    <reaction evidence="10">
        <text>L-leucine + 2-oxoglutarate = 4-methyl-2-oxopentanoate + L-glutamate</text>
        <dbReference type="Rhea" id="RHEA:18321"/>
        <dbReference type="ChEBI" id="CHEBI:16810"/>
        <dbReference type="ChEBI" id="CHEBI:17865"/>
        <dbReference type="ChEBI" id="CHEBI:29985"/>
        <dbReference type="ChEBI" id="CHEBI:57427"/>
        <dbReference type="EC" id="2.6.1.42"/>
    </reaction>
</comment>
<dbReference type="GO" id="GO:0009098">
    <property type="term" value="P:L-leucine biosynthetic process"/>
    <property type="evidence" value="ECO:0007669"/>
    <property type="project" value="TreeGrafter"/>
</dbReference>
<dbReference type="AlphaFoldDB" id="A0AAV4PEZ3"/>
<comment type="similarity">
    <text evidence="2 8">Belongs to the class-IV pyridoxal-phosphate-dependent aminotransferase family.</text>
</comment>
<dbReference type="FunFam" id="3.20.10.10:FF:000004">
    <property type="entry name" value="Branched-chain-amino-acid aminotransferase"/>
    <property type="match status" value="1"/>
</dbReference>
<keyword evidence="5 10" id="KW-0808">Transferase</keyword>
<accession>A0AAV4PEZ3</accession>
<dbReference type="FunFam" id="3.30.470.10:FF:000002">
    <property type="entry name" value="Branched-chain-amino-acid aminotransferase"/>
    <property type="match status" value="1"/>
</dbReference>
<dbReference type="PANTHER" id="PTHR11825">
    <property type="entry name" value="SUBGROUP IIII AMINOTRANSFERASE"/>
    <property type="match status" value="1"/>
</dbReference>
<dbReference type="EMBL" id="BPLR01004556">
    <property type="protein sequence ID" value="GIX95740.1"/>
    <property type="molecule type" value="Genomic_DNA"/>
</dbReference>
<dbReference type="NCBIfam" id="NF009897">
    <property type="entry name" value="PRK13357.1"/>
    <property type="match status" value="1"/>
</dbReference>
<evidence type="ECO:0000256" key="7">
    <source>
        <dbReference type="ARBA" id="ARBA00023304"/>
    </source>
</evidence>
<name>A0AAV4PEZ3_CAEEX</name>
<evidence type="ECO:0000313" key="11">
    <source>
        <dbReference type="EMBL" id="GIX95740.1"/>
    </source>
</evidence>
<dbReference type="GO" id="GO:0005739">
    <property type="term" value="C:mitochondrion"/>
    <property type="evidence" value="ECO:0007669"/>
    <property type="project" value="TreeGrafter"/>
</dbReference>
<dbReference type="GO" id="GO:0004084">
    <property type="term" value="F:branched-chain-amino-acid transaminase activity"/>
    <property type="evidence" value="ECO:0007669"/>
    <property type="project" value="UniProtKB-EC"/>
</dbReference>
<reference evidence="11 12" key="1">
    <citation type="submission" date="2021-06" db="EMBL/GenBank/DDBJ databases">
        <title>Caerostris extrusa draft genome.</title>
        <authorList>
            <person name="Kono N."/>
            <person name="Arakawa K."/>
        </authorList>
    </citation>
    <scope>NUCLEOTIDE SEQUENCE [LARGE SCALE GENOMIC DNA]</scope>
</reference>
<dbReference type="PROSITE" id="PS00770">
    <property type="entry name" value="AA_TRANSFER_CLASS_4"/>
    <property type="match status" value="1"/>
</dbReference>
<evidence type="ECO:0000256" key="2">
    <source>
        <dbReference type="ARBA" id="ARBA00009320"/>
    </source>
</evidence>
<evidence type="ECO:0000256" key="9">
    <source>
        <dbReference type="RuleBase" id="RU004516"/>
    </source>
</evidence>
<evidence type="ECO:0000256" key="6">
    <source>
        <dbReference type="ARBA" id="ARBA00022898"/>
    </source>
</evidence>
<keyword evidence="6 9" id="KW-0663">Pyridoxal phosphate</keyword>
<dbReference type="InterPro" id="IPR018300">
    <property type="entry name" value="Aminotrans_IV_CS"/>
</dbReference>
<dbReference type="Pfam" id="PF01063">
    <property type="entry name" value="Aminotran_4"/>
    <property type="match status" value="1"/>
</dbReference>
<dbReference type="InterPro" id="IPR043131">
    <property type="entry name" value="BCAT-like_N"/>
</dbReference>